<comment type="similarity">
    <text evidence="2 6">Belongs to the flagella basal body rod proteins family.</text>
</comment>
<keyword evidence="9" id="KW-1185">Reference proteome</keyword>
<feature type="domain" description="Flagellar basal body rod protein N-terminal" evidence="7">
    <location>
        <begin position="18"/>
        <end position="41"/>
    </location>
</feature>
<dbReference type="PANTHER" id="PTHR30435">
    <property type="entry name" value="FLAGELLAR PROTEIN"/>
    <property type="match status" value="1"/>
</dbReference>
<keyword evidence="8" id="KW-0969">Cilium</keyword>
<evidence type="ECO:0000256" key="2">
    <source>
        <dbReference type="ARBA" id="ARBA00009677"/>
    </source>
</evidence>
<evidence type="ECO:0000256" key="1">
    <source>
        <dbReference type="ARBA" id="ARBA00004117"/>
    </source>
</evidence>
<evidence type="ECO:0000313" key="9">
    <source>
        <dbReference type="Proteomes" id="UP000186400"/>
    </source>
</evidence>
<organism evidence="8 9">
    <name type="scientific">Alkalispirochaeta americana</name>
    <dbReference type="NCBI Taxonomy" id="159291"/>
    <lineage>
        <taxon>Bacteria</taxon>
        <taxon>Pseudomonadati</taxon>
        <taxon>Spirochaetota</taxon>
        <taxon>Spirochaetia</taxon>
        <taxon>Spirochaetales</taxon>
        <taxon>Spirochaetaceae</taxon>
        <taxon>Alkalispirochaeta</taxon>
    </lineage>
</organism>
<protein>
    <recommendedName>
        <fullName evidence="3 6">Flagellar basal body rod protein FlgB</fullName>
    </recommendedName>
</protein>
<reference evidence="8 9" key="1">
    <citation type="submission" date="2017-01" db="EMBL/GenBank/DDBJ databases">
        <authorList>
            <person name="Mah S.A."/>
            <person name="Swanson W.J."/>
            <person name="Moy G.W."/>
            <person name="Vacquier V.D."/>
        </authorList>
    </citation>
    <scope>NUCLEOTIDE SEQUENCE [LARGE SCALE GENOMIC DNA]</scope>
    <source>
        <strain evidence="8 9">ASpG1</strain>
    </source>
</reference>
<dbReference type="AlphaFoldDB" id="A0A1N6PKX2"/>
<evidence type="ECO:0000313" key="8">
    <source>
        <dbReference type="EMBL" id="SIQ04981.1"/>
    </source>
</evidence>
<dbReference type="GO" id="GO:0071978">
    <property type="term" value="P:bacterial-type flagellum-dependent swarming motility"/>
    <property type="evidence" value="ECO:0007669"/>
    <property type="project" value="TreeGrafter"/>
</dbReference>
<dbReference type="InterPro" id="IPR001444">
    <property type="entry name" value="Flag_bb_rod_N"/>
</dbReference>
<dbReference type="Pfam" id="PF00460">
    <property type="entry name" value="Flg_bb_rod"/>
    <property type="match status" value="1"/>
</dbReference>
<dbReference type="OrthoDB" id="9792068at2"/>
<dbReference type="RefSeq" id="WP_076487813.1">
    <property type="nucleotide sequence ID" value="NZ_FTMS01000003.1"/>
</dbReference>
<evidence type="ECO:0000256" key="6">
    <source>
        <dbReference type="PIRNR" id="PIRNR002889"/>
    </source>
</evidence>
<dbReference type="STRING" id="159291.SAMN05920897_10326"/>
<dbReference type="InterPro" id="IPR006300">
    <property type="entry name" value="FlgB"/>
</dbReference>
<gene>
    <name evidence="8" type="ORF">SAMN05920897_10326</name>
</gene>
<comment type="subcellular location">
    <subcellularLocation>
        <location evidence="1 6">Bacterial flagellum basal body</location>
    </subcellularLocation>
</comment>
<dbReference type="NCBIfam" id="TIGR01396">
    <property type="entry name" value="FlgB"/>
    <property type="match status" value="1"/>
</dbReference>
<dbReference type="PIRSF" id="PIRSF002889">
    <property type="entry name" value="Rod_FlgB"/>
    <property type="match status" value="1"/>
</dbReference>
<dbReference type="PANTHER" id="PTHR30435:SF12">
    <property type="entry name" value="FLAGELLAR BASAL BODY ROD PROTEIN FLGB"/>
    <property type="match status" value="1"/>
</dbReference>
<name>A0A1N6PKX2_9SPIO</name>
<dbReference type="Proteomes" id="UP000186400">
    <property type="component" value="Unassembled WGS sequence"/>
</dbReference>
<sequence length="139" mass="16032">MIEGTSLGRQLDILHRSMDASLLRQNVIANNIANANTPNFKRSDVNFESRLAYALESSARKPRFREQTTHDRHIPFHKPLDYRDVRPRRVLDFATTAKNNGNNVDIDVESMDLMNNQLAYQMMTRSVADSFARINLVLR</sequence>
<proteinExistence type="inferred from homology"/>
<evidence type="ECO:0000256" key="5">
    <source>
        <dbReference type="ARBA" id="ARBA00024934"/>
    </source>
</evidence>
<keyword evidence="8" id="KW-0282">Flagellum</keyword>
<evidence type="ECO:0000256" key="3">
    <source>
        <dbReference type="ARBA" id="ARBA00014376"/>
    </source>
</evidence>
<dbReference type="GO" id="GO:0030694">
    <property type="term" value="C:bacterial-type flagellum basal body, rod"/>
    <property type="evidence" value="ECO:0007669"/>
    <property type="project" value="InterPro"/>
</dbReference>
<comment type="function">
    <text evidence="5 6">Structural component of flagellum, the bacterial motility apparatus. Part of the rod structure of flagellar basal body.</text>
</comment>
<keyword evidence="4 6" id="KW-0975">Bacterial flagellum</keyword>
<accession>A0A1N6PKX2</accession>
<keyword evidence="8" id="KW-0966">Cell projection</keyword>
<evidence type="ECO:0000256" key="4">
    <source>
        <dbReference type="ARBA" id="ARBA00023143"/>
    </source>
</evidence>
<dbReference type="EMBL" id="FTMS01000003">
    <property type="protein sequence ID" value="SIQ04981.1"/>
    <property type="molecule type" value="Genomic_DNA"/>
</dbReference>
<comment type="subunit">
    <text evidence="6">The basal body constitutes a major portion of the flagellar organelle and consists of a number of rings mounted on a central rod.</text>
</comment>
<evidence type="ECO:0000259" key="7">
    <source>
        <dbReference type="Pfam" id="PF00460"/>
    </source>
</evidence>